<dbReference type="InterPro" id="IPR047140">
    <property type="entry name" value="LabA"/>
</dbReference>
<dbReference type="EMBL" id="MFFY01000040">
    <property type="protein sequence ID" value="OGF30731.1"/>
    <property type="molecule type" value="Genomic_DNA"/>
</dbReference>
<dbReference type="GO" id="GO:0004540">
    <property type="term" value="F:RNA nuclease activity"/>
    <property type="evidence" value="ECO:0007669"/>
    <property type="project" value="InterPro"/>
</dbReference>
<dbReference type="CDD" id="cd10911">
    <property type="entry name" value="PIN_LabA"/>
    <property type="match status" value="1"/>
</dbReference>
<dbReference type="Gene3D" id="3.40.50.1010">
    <property type="entry name" value="5'-nuclease"/>
    <property type="match status" value="1"/>
</dbReference>
<dbReference type="PANTHER" id="PTHR35458">
    <property type="entry name" value="SLR0755 PROTEIN"/>
    <property type="match status" value="1"/>
</dbReference>
<dbReference type="PANTHER" id="PTHR35458:SF8">
    <property type="entry name" value="SLR0650 PROTEIN"/>
    <property type="match status" value="1"/>
</dbReference>
<reference evidence="2 3" key="1">
    <citation type="journal article" date="2016" name="Nat. Commun.">
        <title>Thousands of microbial genomes shed light on interconnected biogeochemical processes in an aquifer system.</title>
        <authorList>
            <person name="Anantharaman K."/>
            <person name="Brown C.T."/>
            <person name="Hug L.A."/>
            <person name="Sharon I."/>
            <person name="Castelle C.J."/>
            <person name="Probst A.J."/>
            <person name="Thomas B.C."/>
            <person name="Singh A."/>
            <person name="Wilkins M.J."/>
            <person name="Karaoz U."/>
            <person name="Brodie E.L."/>
            <person name="Williams K.H."/>
            <person name="Hubbard S.S."/>
            <person name="Banfield J.F."/>
        </authorList>
    </citation>
    <scope>NUCLEOTIDE SEQUENCE [LARGE SCALE GENOMIC DNA]</scope>
</reference>
<sequence length="184" mass="20994">MNDLDKRVAVFIDGSNLYHKLKEIKIENTLDFDYKGLADILARGRKVVSYRYYVGVVRAKLGDEKANQMRAGQQKLFSNLESRGFLVEQGYLMENNGKFHEKGVDVKIATDMLTGAYENKYDVAILISSDTDLIPVIRHINFLKKEIEYIGFSHNPSFGLQKNVTLSRLLIKDDLAQFLAKTLI</sequence>
<evidence type="ECO:0000259" key="1">
    <source>
        <dbReference type="Pfam" id="PF01936"/>
    </source>
</evidence>
<gene>
    <name evidence="2" type="ORF">A3H09_00460</name>
</gene>
<dbReference type="Pfam" id="PF01936">
    <property type="entry name" value="NYN"/>
    <property type="match status" value="1"/>
</dbReference>
<accession>A0A1F5SWY3</accession>
<proteinExistence type="predicted"/>
<name>A0A1F5SWY3_9BACT</name>
<dbReference type="Proteomes" id="UP000176915">
    <property type="component" value="Unassembled WGS sequence"/>
</dbReference>
<comment type="caution">
    <text evidence="2">The sequence shown here is derived from an EMBL/GenBank/DDBJ whole genome shotgun (WGS) entry which is preliminary data.</text>
</comment>
<feature type="domain" description="NYN" evidence="1">
    <location>
        <begin position="7"/>
        <end position="155"/>
    </location>
</feature>
<dbReference type="InterPro" id="IPR021139">
    <property type="entry name" value="NYN"/>
</dbReference>
<organism evidence="2 3">
    <name type="scientific">Candidatus Falkowbacteria bacterium RIFCSPLOWO2_12_FULL_45_13</name>
    <dbReference type="NCBI Taxonomy" id="1797991"/>
    <lineage>
        <taxon>Bacteria</taxon>
        <taxon>Candidatus Falkowiibacteriota</taxon>
    </lineage>
</organism>
<evidence type="ECO:0000313" key="2">
    <source>
        <dbReference type="EMBL" id="OGF30731.1"/>
    </source>
</evidence>
<protein>
    <recommendedName>
        <fullName evidence="1">NYN domain-containing protein</fullName>
    </recommendedName>
</protein>
<evidence type="ECO:0000313" key="3">
    <source>
        <dbReference type="Proteomes" id="UP000176915"/>
    </source>
</evidence>
<dbReference type="AlphaFoldDB" id="A0A1F5SWY3"/>